<evidence type="ECO:0000256" key="1">
    <source>
        <dbReference type="SAM" id="Phobius"/>
    </source>
</evidence>
<name>A0A1I0SWX6_9GAMM</name>
<organism evidence="2 4">
    <name type="scientific">Metapseudomonas otitidis</name>
    <dbReference type="NCBI Taxonomy" id="319939"/>
    <lineage>
        <taxon>Bacteria</taxon>
        <taxon>Pseudomonadati</taxon>
        <taxon>Pseudomonadota</taxon>
        <taxon>Gammaproteobacteria</taxon>
        <taxon>Pseudomonadales</taxon>
        <taxon>Pseudomonadaceae</taxon>
        <taxon>Metapseudomonas</taxon>
    </lineage>
</organism>
<dbReference type="Proteomes" id="UP000515591">
    <property type="component" value="Chromosome"/>
</dbReference>
<feature type="transmembrane region" description="Helical" evidence="1">
    <location>
        <begin position="42"/>
        <end position="64"/>
    </location>
</feature>
<accession>A0A1I0SWX6</accession>
<reference evidence="3 5" key="2">
    <citation type="submission" date="2023-10" db="EMBL/GenBank/DDBJ databases">
        <title>Pseudomonas otitidis isolated from a paediatric patient with cystic fibrosis in Chile.</title>
        <authorList>
            <person name="Amsteins-Romero L."/>
            <person name="Opazo-Capurro A."/>
            <person name="Matus-Kohler M."/>
            <person name="Gonzalez-Rocha G."/>
        </authorList>
    </citation>
    <scope>NUCLEOTIDE SEQUENCE [LARGE SCALE GENOMIC DNA]</scope>
    <source>
        <strain evidence="3 5">P-714</strain>
    </source>
</reference>
<dbReference type="RefSeq" id="WP_044408950.1">
    <property type="nucleotide sequence ID" value="NZ_AP022213.1"/>
</dbReference>
<evidence type="ECO:0000313" key="2">
    <source>
        <dbReference type="EMBL" id="BBT17576.1"/>
    </source>
</evidence>
<gene>
    <name evidence="3" type="ORF">R0G64_23940</name>
    <name evidence="2" type="ORF">WP8S17C03_36250</name>
</gene>
<protein>
    <submittedName>
        <fullName evidence="3">Transmembrane sensor/regulator PpyR</fullName>
    </submittedName>
</protein>
<keyword evidence="1 3" id="KW-0812">Transmembrane</keyword>
<dbReference type="EMBL" id="JAWJUL010000119">
    <property type="protein sequence ID" value="MDV3442464.1"/>
    <property type="molecule type" value="Genomic_DNA"/>
</dbReference>
<evidence type="ECO:0000313" key="4">
    <source>
        <dbReference type="Proteomes" id="UP000515591"/>
    </source>
</evidence>
<keyword evidence="1" id="KW-0472">Membrane</keyword>
<proteinExistence type="predicted"/>
<sequence>MRPVPCRCPLLSLAHRLLAAGLALLLVGVVGAYGLDRYLALPAQVLAHGLVILGPTLIKVGYVIRLTALQRLHREACHATA</sequence>
<dbReference type="STRING" id="319939.SAMN05216263_1025"/>
<dbReference type="AlphaFoldDB" id="A0A1I0SWX6"/>
<evidence type="ECO:0000313" key="3">
    <source>
        <dbReference type="EMBL" id="MDV3442464.1"/>
    </source>
</evidence>
<dbReference type="EMBL" id="AP022213">
    <property type="protein sequence ID" value="BBT17576.1"/>
    <property type="molecule type" value="Genomic_DNA"/>
</dbReference>
<keyword evidence="1" id="KW-1133">Transmembrane helix</keyword>
<reference evidence="2 4" key="1">
    <citation type="submission" date="2019-12" db="EMBL/GenBank/DDBJ databases">
        <title>complete genome sequences of Pseudomonas otitidis str. WP8-S17-CRE-03 isolated from wastewater treatment plant effluent.</title>
        <authorList>
            <person name="Sekizuka T."/>
            <person name="Itokawa K."/>
            <person name="Yatsu K."/>
            <person name="Inamine Y."/>
            <person name="Kuroda M."/>
        </authorList>
    </citation>
    <scope>NUCLEOTIDE SEQUENCE [LARGE SCALE GENOMIC DNA]</scope>
    <source>
        <strain evidence="2 4">WP8-S17-CRE-03</strain>
    </source>
</reference>
<evidence type="ECO:0000313" key="5">
    <source>
        <dbReference type="Proteomes" id="UP001273935"/>
    </source>
</evidence>
<keyword evidence="5" id="KW-1185">Reference proteome</keyword>
<dbReference type="Proteomes" id="UP001273935">
    <property type="component" value="Unassembled WGS sequence"/>
</dbReference>